<dbReference type="GO" id="GO:0009298">
    <property type="term" value="P:GDP-mannose biosynthetic process"/>
    <property type="evidence" value="ECO:0007669"/>
    <property type="project" value="TreeGrafter"/>
</dbReference>
<dbReference type="FunFam" id="3.90.550.10:FF:000046">
    <property type="entry name" value="Mannose-1-phosphate guanylyltransferase (GDP)"/>
    <property type="match status" value="1"/>
</dbReference>
<protein>
    <recommendedName>
        <fullName evidence="2">mannose-1-phosphate guanylyltransferase</fullName>
        <ecNumber evidence="2">2.7.7.13</ecNumber>
    </recommendedName>
</protein>
<evidence type="ECO:0000313" key="10">
    <source>
        <dbReference type="Proteomes" id="UP000007435"/>
    </source>
</evidence>
<evidence type="ECO:0000313" key="9">
    <source>
        <dbReference type="EMBL" id="ADQ17707.1"/>
    </source>
</evidence>
<gene>
    <name evidence="9" type="ordered locus">Lbys_2011</name>
</gene>
<accession>E4RSH1</accession>
<dbReference type="eggNOG" id="COG0836">
    <property type="taxonomic scope" value="Bacteria"/>
</dbReference>
<evidence type="ECO:0000256" key="5">
    <source>
        <dbReference type="ARBA" id="ARBA00022741"/>
    </source>
</evidence>
<dbReference type="GO" id="GO:0005525">
    <property type="term" value="F:GTP binding"/>
    <property type="evidence" value="ECO:0007669"/>
    <property type="project" value="UniProtKB-KW"/>
</dbReference>
<evidence type="ECO:0000259" key="8">
    <source>
        <dbReference type="Pfam" id="PF00483"/>
    </source>
</evidence>
<proteinExistence type="inferred from homology"/>
<dbReference type="Pfam" id="PF00483">
    <property type="entry name" value="NTP_transferase"/>
    <property type="match status" value="1"/>
</dbReference>
<dbReference type="OrthoDB" id="9806359at2"/>
<dbReference type="EC" id="2.7.7.13" evidence="2"/>
<evidence type="ECO:0000256" key="3">
    <source>
        <dbReference type="ARBA" id="ARBA00022679"/>
    </source>
</evidence>
<keyword evidence="3 9" id="KW-0808">Transferase</keyword>
<dbReference type="STRING" id="649349.Lbys_2011"/>
<dbReference type="GO" id="GO:0004475">
    <property type="term" value="F:mannose-1-phosphate guanylyltransferase (GTP) activity"/>
    <property type="evidence" value="ECO:0007669"/>
    <property type="project" value="UniProtKB-EC"/>
</dbReference>
<evidence type="ECO:0000256" key="2">
    <source>
        <dbReference type="ARBA" id="ARBA00012387"/>
    </source>
</evidence>
<comment type="catalytic activity">
    <reaction evidence="7">
        <text>alpha-D-mannose 1-phosphate + GTP + H(+) = GDP-alpha-D-mannose + diphosphate</text>
        <dbReference type="Rhea" id="RHEA:15229"/>
        <dbReference type="ChEBI" id="CHEBI:15378"/>
        <dbReference type="ChEBI" id="CHEBI:33019"/>
        <dbReference type="ChEBI" id="CHEBI:37565"/>
        <dbReference type="ChEBI" id="CHEBI:57527"/>
        <dbReference type="ChEBI" id="CHEBI:58409"/>
        <dbReference type="EC" id="2.7.7.13"/>
    </reaction>
</comment>
<dbReference type="AlphaFoldDB" id="E4RSH1"/>
<dbReference type="Proteomes" id="UP000007435">
    <property type="component" value="Chromosome"/>
</dbReference>
<evidence type="ECO:0000256" key="6">
    <source>
        <dbReference type="ARBA" id="ARBA00023134"/>
    </source>
</evidence>
<dbReference type="InterPro" id="IPR005835">
    <property type="entry name" value="NTP_transferase_dom"/>
</dbReference>
<dbReference type="SUPFAM" id="SSF159283">
    <property type="entry name" value="Guanosine diphospho-D-mannose pyrophosphorylase/mannose-6-phosphate isomerase linker domain"/>
    <property type="match status" value="1"/>
</dbReference>
<dbReference type="InterPro" id="IPR051161">
    <property type="entry name" value="Mannose-6P_isomerase_type2"/>
</dbReference>
<name>E4RSH1_LEAB4</name>
<keyword evidence="4 9" id="KW-0548">Nucleotidyltransferase</keyword>
<dbReference type="InterPro" id="IPR049577">
    <property type="entry name" value="GMPP_N"/>
</dbReference>
<organism evidence="9 10">
    <name type="scientific">Leadbetterella byssophila (strain DSM 17132 / JCM 16389 / KACC 11308 / NBRC 106382 / 4M15)</name>
    <dbReference type="NCBI Taxonomy" id="649349"/>
    <lineage>
        <taxon>Bacteria</taxon>
        <taxon>Pseudomonadati</taxon>
        <taxon>Bacteroidota</taxon>
        <taxon>Cytophagia</taxon>
        <taxon>Cytophagales</taxon>
        <taxon>Leadbetterellaceae</taxon>
        <taxon>Leadbetterella</taxon>
    </lineage>
</organism>
<dbReference type="Gene3D" id="3.90.550.10">
    <property type="entry name" value="Spore Coat Polysaccharide Biosynthesis Protein SpsA, Chain A"/>
    <property type="match status" value="1"/>
</dbReference>
<evidence type="ECO:0000256" key="7">
    <source>
        <dbReference type="ARBA" id="ARBA00047343"/>
    </source>
</evidence>
<dbReference type="EMBL" id="CP002305">
    <property type="protein sequence ID" value="ADQ17707.1"/>
    <property type="molecule type" value="Genomic_DNA"/>
</dbReference>
<dbReference type="InterPro" id="IPR029044">
    <property type="entry name" value="Nucleotide-diphossugar_trans"/>
</dbReference>
<reference evidence="9 10" key="2">
    <citation type="journal article" date="2011" name="Stand. Genomic Sci.">
        <title>Complete genome sequence of Leadbetterella byssophila type strain (4M15).</title>
        <authorList>
            <person name="Abt B."/>
            <person name="Teshima H."/>
            <person name="Lucas S."/>
            <person name="Lapidus A."/>
            <person name="Del Rio T.G."/>
            <person name="Nolan M."/>
            <person name="Tice H."/>
            <person name="Cheng J.F."/>
            <person name="Pitluck S."/>
            <person name="Liolios K."/>
            <person name="Pagani I."/>
            <person name="Ivanova N."/>
            <person name="Mavromatis K."/>
            <person name="Pati A."/>
            <person name="Tapia R."/>
            <person name="Han C."/>
            <person name="Goodwin L."/>
            <person name="Chen A."/>
            <person name="Palaniappan K."/>
            <person name="Land M."/>
            <person name="Hauser L."/>
            <person name="Chang Y.J."/>
            <person name="Jeffries C.D."/>
            <person name="Rohde M."/>
            <person name="Goker M."/>
            <person name="Tindall B.J."/>
            <person name="Detter J.C."/>
            <person name="Woyke T."/>
            <person name="Bristow J."/>
            <person name="Eisen J.A."/>
            <person name="Markowitz V."/>
            <person name="Hugenholtz P."/>
            <person name="Klenk H.P."/>
            <person name="Kyrpides N.C."/>
        </authorList>
    </citation>
    <scope>NUCLEOTIDE SEQUENCE [LARGE SCALE GENOMIC DNA]</scope>
    <source>
        <strain evidence="10">DSM 17132 / JCM 16389 / KACC 11308 / NBRC 106382 / 4M15</strain>
    </source>
</reference>
<dbReference type="KEGG" id="lby:Lbys_2011"/>
<dbReference type="CDD" id="cd02509">
    <property type="entry name" value="GDP-M1P_Guanylyltransferase"/>
    <property type="match status" value="1"/>
</dbReference>
<keyword evidence="6" id="KW-0342">GTP-binding</keyword>
<comment type="similarity">
    <text evidence="1">Belongs to the mannose-6-phosphate isomerase type 2 family.</text>
</comment>
<dbReference type="PANTHER" id="PTHR46390">
    <property type="entry name" value="MANNOSE-1-PHOSPHATE GUANYLYLTRANSFERASE"/>
    <property type="match status" value="1"/>
</dbReference>
<dbReference type="HOGENOM" id="CLU_035527_0_1_10"/>
<reference key="1">
    <citation type="submission" date="2010-11" db="EMBL/GenBank/DDBJ databases">
        <title>The complete genome of Leadbetterella byssophila DSM 17132.</title>
        <authorList>
            <consortium name="US DOE Joint Genome Institute (JGI-PGF)"/>
            <person name="Lucas S."/>
            <person name="Copeland A."/>
            <person name="Lapidus A."/>
            <person name="Glavina del Rio T."/>
            <person name="Dalin E."/>
            <person name="Tice H."/>
            <person name="Bruce D."/>
            <person name="Goodwin L."/>
            <person name="Pitluck S."/>
            <person name="Kyrpides N."/>
            <person name="Mavromatis K."/>
            <person name="Ivanova N."/>
            <person name="Teshima H."/>
            <person name="Brettin T."/>
            <person name="Detter J.C."/>
            <person name="Han C."/>
            <person name="Tapia R."/>
            <person name="Land M."/>
            <person name="Hauser L."/>
            <person name="Markowitz V."/>
            <person name="Cheng J.-F."/>
            <person name="Hugenholtz P."/>
            <person name="Woyke T."/>
            <person name="Wu D."/>
            <person name="Tindall B."/>
            <person name="Pomrenke H.G."/>
            <person name="Brambilla E."/>
            <person name="Klenk H.-P."/>
            <person name="Eisen J.A."/>
        </authorList>
    </citation>
    <scope>NUCLEOTIDE SEQUENCE [LARGE SCALE GENOMIC DNA]</scope>
    <source>
        <strain>DSM 17132</strain>
    </source>
</reference>
<dbReference type="RefSeq" id="WP_013408753.1">
    <property type="nucleotide sequence ID" value="NC_014655.1"/>
</dbReference>
<sequence>MNNYLIIMAGGVGTRFWPFSRQSFPKQFHDILGTGSTLIQQTAERFEGICPKENIYVVTSQEYYDITKEQLPFLSDEQILLEPSRRNTAPCIAYACFKIAKKDPNANVVVAPADHIILKPDVFREKISLALKYASSNDVLVTLGIQPTRPDTGYGYIQFDDSDSSDVKKVKTFTEKPNLDIAKMFIASGDYVWNGGIFIWSIPSILKAMDEHLPEVADAFREAQIHFYSDKEKEALDLAYPRCRAISIDNGVMEKALNVYVVLCDIGWSDLGTWKSLYENSEKDEVNNVVNCKTLLYNVEDSILKMASDKLVVVKDLKGYIIAEHDNVLMICPKDDEQLVKEFVAKAEDFGKQYI</sequence>
<keyword evidence="10" id="KW-1185">Reference proteome</keyword>
<keyword evidence="5" id="KW-0547">Nucleotide-binding</keyword>
<dbReference type="PANTHER" id="PTHR46390:SF1">
    <property type="entry name" value="MANNOSE-1-PHOSPHATE GUANYLYLTRANSFERASE"/>
    <property type="match status" value="1"/>
</dbReference>
<feature type="domain" description="Nucleotidyl transferase" evidence="8">
    <location>
        <begin position="6"/>
        <end position="285"/>
    </location>
</feature>
<evidence type="ECO:0000256" key="1">
    <source>
        <dbReference type="ARBA" id="ARBA00006115"/>
    </source>
</evidence>
<evidence type="ECO:0000256" key="4">
    <source>
        <dbReference type="ARBA" id="ARBA00022695"/>
    </source>
</evidence>
<dbReference type="SUPFAM" id="SSF53448">
    <property type="entry name" value="Nucleotide-diphospho-sugar transferases"/>
    <property type="match status" value="1"/>
</dbReference>